<evidence type="ECO:0000313" key="2">
    <source>
        <dbReference type="Proteomes" id="UP000054908"/>
    </source>
</evidence>
<organism evidence="1 2">
    <name type="scientific">Legionella maceachernii</name>
    <dbReference type="NCBI Taxonomy" id="466"/>
    <lineage>
        <taxon>Bacteria</taxon>
        <taxon>Pseudomonadati</taxon>
        <taxon>Pseudomonadota</taxon>
        <taxon>Gammaproteobacteria</taxon>
        <taxon>Legionellales</taxon>
        <taxon>Legionellaceae</taxon>
        <taxon>Legionella</taxon>
    </lineage>
</organism>
<proteinExistence type="predicted"/>
<keyword evidence="2" id="KW-1185">Reference proteome</keyword>
<dbReference type="STRING" id="466.Lmac_2050"/>
<dbReference type="Gene3D" id="3.10.20.480">
    <property type="entry name" value="Antirestriction protein ArdA, domain 1"/>
    <property type="match status" value="1"/>
</dbReference>
<dbReference type="InterPro" id="IPR009899">
    <property type="entry name" value="ArdA"/>
</dbReference>
<dbReference type="Pfam" id="PF07275">
    <property type="entry name" value="ArdA"/>
    <property type="match status" value="1"/>
</dbReference>
<dbReference type="EMBL" id="LNYL01000045">
    <property type="protein sequence ID" value="KTD25072.1"/>
    <property type="molecule type" value="Genomic_DNA"/>
</dbReference>
<protein>
    <submittedName>
        <fullName evidence="1">Antirestriction protein</fullName>
    </submittedName>
</protein>
<dbReference type="OrthoDB" id="944647at2"/>
<dbReference type="Gene3D" id="1.10.10.1190">
    <property type="entry name" value="Antirestriction protein ArdA, domain 3"/>
    <property type="match status" value="1"/>
</dbReference>
<dbReference type="AlphaFoldDB" id="A0A0W0VXZ7"/>
<gene>
    <name evidence="1" type="ORF">Lmac_2050</name>
</gene>
<evidence type="ECO:0000313" key="1">
    <source>
        <dbReference type="EMBL" id="KTD25072.1"/>
    </source>
</evidence>
<comment type="caution">
    <text evidence="1">The sequence shown here is derived from an EMBL/GenBank/DDBJ whole genome shotgun (WGS) entry which is preliminary data.</text>
</comment>
<dbReference type="Proteomes" id="UP000054908">
    <property type="component" value="Unassembled WGS sequence"/>
</dbReference>
<dbReference type="InterPro" id="IPR041895">
    <property type="entry name" value="ArdA_dom1"/>
</dbReference>
<accession>A0A0W0VXZ7</accession>
<dbReference type="RefSeq" id="WP_058452802.1">
    <property type="nucleotide sequence ID" value="NZ_CAAAIB010000013.1"/>
</dbReference>
<dbReference type="InterPro" id="IPR041893">
    <property type="entry name" value="ArdA_dom3"/>
</dbReference>
<dbReference type="PATRIC" id="fig|466.6.peg.2172"/>
<sequence length="168" mass="19172">MENPSIYVACLASYNNGILHGAWIDATQSEDEIMDGILDMLHCSPELNAEEFAIHDYEGFGGINVDEYDSIATIVEYASFIQRHGELGLALLDDFSINDTESMMEDHYHGCYDSEVDFARELFDECYAHQIPDNLIYYFDYEAFARDLLIDNYYSVNVDGKAHIFSTI</sequence>
<reference evidence="1 2" key="1">
    <citation type="submission" date="2015-11" db="EMBL/GenBank/DDBJ databases">
        <title>Genomic analysis of 38 Legionella species identifies large and diverse effector repertoires.</title>
        <authorList>
            <person name="Burstein D."/>
            <person name="Amaro F."/>
            <person name="Zusman T."/>
            <person name="Lifshitz Z."/>
            <person name="Cohen O."/>
            <person name="Gilbert J.A."/>
            <person name="Pupko T."/>
            <person name="Shuman H.A."/>
            <person name="Segal G."/>
        </authorList>
    </citation>
    <scope>NUCLEOTIDE SEQUENCE [LARGE SCALE GENOMIC DNA]</scope>
    <source>
        <strain evidence="1 2">PX-1-G2-E2</strain>
    </source>
</reference>
<name>A0A0W0VXZ7_9GAMM</name>